<dbReference type="eggNOG" id="ENOG502S3NK">
    <property type="taxonomic scope" value="Eukaryota"/>
</dbReference>
<evidence type="ECO:0000313" key="3">
    <source>
        <dbReference type="EMBL" id="EMF12656.1"/>
    </source>
</evidence>
<reference evidence="3 4" key="1">
    <citation type="journal article" date="2012" name="PLoS Pathog.">
        <title>Diverse lifestyles and strategies of plant pathogenesis encoded in the genomes of eighteen Dothideomycetes fungi.</title>
        <authorList>
            <person name="Ohm R.A."/>
            <person name="Feau N."/>
            <person name="Henrissat B."/>
            <person name="Schoch C.L."/>
            <person name="Horwitz B.A."/>
            <person name="Barry K.W."/>
            <person name="Condon B.J."/>
            <person name="Copeland A.C."/>
            <person name="Dhillon B."/>
            <person name="Glaser F."/>
            <person name="Hesse C.N."/>
            <person name="Kosti I."/>
            <person name="LaButti K."/>
            <person name="Lindquist E.A."/>
            <person name="Lucas S."/>
            <person name="Salamov A.A."/>
            <person name="Bradshaw R.E."/>
            <person name="Ciuffetti L."/>
            <person name="Hamelin R.C."/>
            <person name="Kema G.H.J."/>
            <person name="Lawrence C."/>
            <person name="Scott J.A."/>
            <person name="Spatafora J.W."/>
            <person name="Turgeon B.G."/>
            <person name="de Wit P.J.G.M."/>
            <person name="Zhong S."/>
            <person name="Goodwin S.B."/>
            <person name="Grigoriev I.V."/>
        </authorList>
    </citation>
    <scope>NUCLEOTIDE SEQUENCE [LARGE SCALE GENOMIC DNA]</scope>
    <source>
        <strain evidence="3 4">SO2202</strain>
    </source>
</reference>
<dbReference type="HOGENOM" id="CLU_054608_0_1_1"/>
<feature type="region of interest" description="Disordered" evidence="1">
    <location>
        <begin position="1"/>
        <end position="26"/>
    </location>
</feature>
<proteinExistence type="predicted"/>
<dbReference type="AlphaFoldDB" id="M3BX63"/>
<dbReference type="Gene3D" id="2.170.270.10">
    <property type="entry name" value="SET domain"/>
    <property type="match status" value="1"/>
</dbReference>
<dbReference type="InterPro" id="IPR001214">
    <property type="entry name" value="SET_dom"/>
</dbReference>
<organism evidence="3 4">
    <name type="scientific">Sphaerulina musiva (strain SO2202)</name>
    <name type="common">Poplar stem canker fungus</name>
    <name type="synonym">Septoria musiva</name>
    <dbReference type="NCBI Taxonomy" id="692275"/>
    <lineage>
        <taxon>Eukaryota</taxon>
        <taxon>Fungi</taxon>
        <taxon>Dikarya</taxon>
        <taxon>Ascomycota</taxon>
        <taxon>Pezizomycotina</taxon>
        <taxon>Dothideomycetes</taxon>
        <taxon>Dothideomycetidae</taxon>
        <taxon>Mycosphaerellales</taxon>
        <taxon>Mycosphaerellaceae</taxon>
        <taxon>Sphaerulina</taxon>
    </lineage>
</organism>
<keyword evidence="4" id="KW-1185">Reference proteome</keyword>
<dbReference type="GeneID" id="27906083"/>
<evidence type="ECO:0000256" key="1">
    <source>
        <dbReference type="SAM" id="MobiDB-lite"/>
    </source>
</evidence>
<dbReference type="RefSeq" id="XP_016760777.1">
    <property type="nucleotide sequence ID" value="XM_016908946.1"/>
</dbReference>
<feature type="domain" description="SET" evidence="2">
    <location>
        <begin position="80"/>
        <end position="223"/>
    </location>
</feature>
<protein>
    <recommendedName>
        <fullName evidence="2">SET domain-containing protein</fullName>
    </recommendedName>
</protein>
<evidence type="ECO:0000259" key="2">
    <source>
        <dbReference type="PROSITE" id="PS50280"/>
    </source>
</evidence>
<dbReference type="SUPFAM" id="SSF82199">
    <property type="entry name" value="SET domain"/>
    <property type="match status" value="1"/>
</dbReference>
<dbReference type="EMBL" id="KB456264">
    <property type="protein sequence ID" value="EMF12656.1"/>
    <property type="molecule type" value="Genomic_DNA"/>
</dbReference>
<gene>
    <name evidence="3" type="ORF">SEPMUDRAFT_45032</name>
</gene>
<name>M3BX63_SPHMS</name>
<dbReference type="OrthoDB" id="5792673at2759"/>
<feature type="compositionally biased region" description="Basic and acidic residues" evidence="1">
    <location>
        <begin position="14"/>
        <end position="24"/>
    </location>
</feature>
<dbReference type="Proteomes" id="UP000016931">
    <property type="component" value="Unassembled WGS sequence"/>
</dbReference>
<dbReference type="OMA" id="AVWAGPH"/>
<dbReference type="PROSITE" id="PS50280">
    <property type="entry name" value="SET"/>
    <property type="match status" value="1"/>
</dbReference>
<evidence type="ECO:0000313" key="4">
    <source>
        <dbReference type="Proteomes" id="UP000016931"/>
    </source>
</evidence>
<dbReference type="InterPro" id="IPR046341">
    <property type="entry name" value="SET_dom_sf"/>
</dbReference>
<accession>M3BX63</accession>
<dbReference type="STRING" id="692275.M3BX63"/>
<sequence>MVSKPKYKPAAKPAKQEAEIKEDSSLLPPNWPQNIIFLTEPTYTTSALLSRPLLTHSPSSSPSTWPLIPSSSLSLSPISPNVQILPITHPSTHPAHGQLGLFATQPLLPSQFILLYLGLVHTNSLSDSDSSSDYDLSFDRELDLSIDAARMGNEARCANDFRGVAERPNAEFGDCFVQVPSAKRVGGRKWERRVGVFVVSKNKKGGKGKGGIRAGEEILVSYGKGFWEGRGLLDMFAKGHIEQVGETIDGGG</sequence>